<dbReference type="AlphaFoldDB" id="A0A1I2JYA2"/>
<protein>
    <submittedName>
        <fullName evidence="1">Uncharacterized protein</fullName>
    </submittedName>
</protein>
<accession>A0A1I2JYA2</accession>
<sequence length="57" mass="6456">MKYSFHVFISFRGISFNGYIVKVDNLRGSKAFAIGNKLLPPPPIIQHNFISLMMDAL</sequence>
<keyword evidence="2" id="KW-1185">Reference proteome</keyword>
<organism evidence="1 2">
    <name type="scientific">Halobacillus alkaliphilus</name>
    <dbReference type="NCBI Taxonomy" id="396056"/>
    <lineage>
        <taxon>Bacteria</taxon>
        <taxon>Bacillati</taxon>
        <taxon>Bacillota</taxon>
        <taxon>Bacilli</taxon>
        <taxon>Bacillales</taxon>
        <taxon>Bacillaceae</taxon>
        <taxon>Halobacillus</taxon>
    </lineage>
</organism>
<proteinExistence type="predicted"/>
<name>A0A1I2JYA2_9BACI</name>
<reference evidence="2" key="1">
    <citation type="submission" date="2016-10" db="EMBL/GenBank/DDBJ databases">
        <authorList>
            <person name="Varghese N."/>
            <person name="Submissions S."/>
        </authorList>
    </citation>
    <scope>NUCLEOTIDE SEQUENCE [LARGE SCALE GENOMIC DNA]</scope>
    <source>
        <strain evidence="2">FP5</strain>
    </source>
</reference>
<dbReference type="Proteomes" id="UP000198897">
    <property type="component" value="Unassembled WGS sequence"/>
</dbReference>
<dbReference type="EMBL" id="FOOG01000002">
    <property type="protein sequence ID" value="SFF57811.1"/>
    <property type="molecule type" value="Genomic_DNA"/>
</dbReference>
<evidence type="ECO:0000313" key="2">
    <source>
        <dbReference type="Proteomes" id="UP000198897"/>
    </source>
</evidence>
<gene>
    <name evidence="1" type="ORF">SAMN05216353_102119</name>
</gene>
<evidence type="ECO:0000313" key="1">
    <source>
        <dbReference type="EMBL" id="SFF57811.1"/>
    </source>
</evidence>